<dbReference type="PANTHER" id="PTHR20883">
    <property type="entry name" value="PHYTANOYL-COA DIOXYGENASE DOMAIN CONTAINING 1"/>
    <property type="match status" value="1"/>
</dbReference>
<keyword evidence="8" id="KW-1185">Reference proteome</keyword>
<reference evidence="7" key="2">
    <citation type="journal article" date="2023" name="IMA Fungus">
        <title>Comparative genomic study of the Penicillium genus elucidates a diverse pangenome and 15 lateral gene transfer events.</title>
        <authorList>
            <person name="Petersen C."/>
            <person name="Sorensen T."/>
            <person name="Nielsen M.R."/>
            <person name="Sondergaard T.E."/>
            <person name="Sorensen J.L."/>
            <person name="Fitzpatrick D.A."/>
            <person name="Frisvad J.C."/>
            <person name="Nielsen K.L."/>
        </authorList>
    </citation>
    <scope>NUCLEOTIDE SEQUENCE</scope>
    <source>
        <strain evidence="7">IBT 30069</strain>
    </source>
</reference>
<protein>
    <recommendedName>
        <fullName evidence="9">Phytanoyl-CoA dioxygenase</fullName>
    </recommendedName>
</protein>
<dbReference type="EMBL" id="JAPQKH010000003">
    <property type="protein sequence ID" value="KAJ5108259.1"/>
    <property type="molecule type" value="Genomic_DNA"/>
</dbReference>
<keyword evidence="4" id="KW-0223">Dioxygenase</keyword>
<comment type="similarity">
    <text evidence="2">Belongs to the PhyH family.</text>
</comment>
<evidence type="ECO:0000313" key="7">
    <source>
        <dbReference type="EMBL" id="KAJ5108259.1"/>
    </source>
</evidence>
<keyword evidence="5" id="KW-0560">Oxidoreductase</keyword>
<evidence type="ECO:0000256" key="2">
    <source>
        <dbReference type="ARBA" id="ARBA00005830"/>
    </source>
</evidence>
<dbReference type="Pfam" id="PF05721">
    <property type="entry name" value="PhyH"/>
    <property type="match status" value="1"/>
</dbReference>
<organism evidence="7 8">
    <name type="scientific">Penicillium angulare</name>
    <dbReference type="NCBI Taxonomy" id="116970"/>
    <lineage>
        <taxon>Eukaryota</taxon>
        <taxon>Fungi</taxon>
        <taxon>Dikarya</taxon>
        <taxon>Ascomycota</taxon>
        <taxon>Pezizomycotina</taxon>
        <taxon>Eurotiomycetes</taxon>
        <taxon>Eurotiomycetidae</taxon>
        <taxon>Eurotiales</taxon>
        <taxon>Aspergillaceae</taxon>
        <taxon>Penicillium</taxon>
    </lineage>
</organism>
<evidence type="ECO:0000256" key="5">
    <source>
        <dbReference type="ARBA" id="ARBA00023002"/>
    </source>
</evidence>
<sequence>MDIKRLSVTAGRDAILSAMEECGGVIIEGFLSPEQVQQLNTDIDPSMESLSAGSKHFDGWTQDFHGSMTKRLTNLVTISPTFARDILDKDLVHDLCEKVFTEESGTYWMTTAQVIEIGPGNKAQPLHRDQMQFPIWTKFGPAAPEACINFLIALTDFTEENGATRVIPGSHKWPDFSDYGLPQDTMPALMKPGDALLISGKVVHGGGFNKTDGNRRGVAFTFQCSYLTPEEAYPFMIPMETIKKLSPRVQKMVGFRSQFPKDSPGLWQWNYEELARHIGLMSN</sequence>
<comment type="cofactor">
    <cofactor evidence="1">
        <name>Fe cation</name>
        <dbReference type="ChEBI" id="CHEBI:24875"/>
    </cofactor>
</comment>
<dbReference type="GO" id="GO:0051213">
    <property type="term" value="F:dioxygenase activity"/>
    <property type="evidence" value="ECO:0007669"/>
    <property type="project" value="UniProtKB-KW"/>
</dbReference>
<dbReference type="SUPFAM" id="SSF51197">
    <property type="entry name" value="Clavaminate synthase-like"/>
    <property type="match status" value="1"/>
</dbReference>
<dbReference type="Proteomes" id="UP001149165">
    <property type="component" value="Unassembled WGS sequence"/>
</dbReference>
<evidence type="ECO:0008006" key="9">
    <source>
        <dbReference type="Google" id="ProtNLM"/>
    </source>
</evidence>
<dbReference type="AlphaFoldDB" id="A0A9W9FXK5"/>
<reference evidence="7" key="1">
    <citation type="submission" date="2022-11" db="EMBL/GenBank/DDBJ databases">
        <authorList>
            <person name="Petersen C."/>
        </authorList>
    </citation>
    <scope>NUCLEOTIDE SEQUENCE</scope>
    <source>
        <strain evidence="7">IBT 30069</strain>
    </source>
</reference>
<gene>
    <name evidence="7" type="ORF">N7456_004934</name>
</gene>
<keyword evidence="6" id="KW-0408">Iron</keyword>
<evidence type="ECO:0000313" key="8">
    <source>
        <dbReference type="Proteomes" id="UP001149165"/>
    </source>
</evidence>
<dbReference type="PANTHER" id="PTHR20883:SF19">
    <property type="entry name" value="MULTIFUNCTIONAL DIOXYGENASE AUSE"/>
    <property type="match status" value="1"/>
</dbReference>
<evidence type="ECO:0000256" key="6">
    <source>
        <dbReference type="ARBA" id="ARBA00023004"/>
    </source>
</evidence>
<dbReference type="GO" id="GO:0046872">
    <property type="term" value="F:metal ion binding"/>
    <property type="evidence" value="ECO:0007669"/>
    <property type="project" value="UniProtKB-KW"/>
</dbReference>
<evidence type="ECO:0000256" key="4">
    <source>
        <dbReference type="ARBA" id="ARBA00022964"/>
    </source>
</evidence>
<dbReference type="Gene3D" id="2.60.120.620">
    <property type="entry name" value="q2cbj1_9rhob like domain"/>
    <property type="match status" value="1"/>
</dbReference>
<proteinExistence type="inferred from homology"/>
<keyword evidence="3" id="KW-0479">Metal-binding</keyword>
<evidence type="ECO:0000256" key="3">
    <source>
        <dbReference type="ARBA" id="ARBA00022723"/>
    </source>
</evidence>
<name>A0A9W9FXK5_9EURO</name>
<dbReference type="InterPro" id="IPR008775">
    <property type="entry name" value="Phytyl_CoA_dOase-like"/>
</dbReference>
<dbReference type="OrthoDB" id="445007at2759"/>
<evidence type="ECO:0000256" key="1">
    <source>
        <dbReference type="ARBA" id="ARBA00001962"/>
    </source>
</evidence>
<accession>A0A9W9FXK5</accession>
<comment type="caution">
    <text evidence="7">The sequence shown here is derived from an EMBL/GenBank/DDBJ whole genome shotgun (WGS) entry which is preliminary data.</text>
</comment>